<evidence type="ECO:0000256" key="4">
    <source>
        <dbReference type="ARBA" id="ARBA00022723"/>
    </source>
</evidence>
<evidence type="ECO:0000313" key="12">
    <source>
        <dbReference type="EMBL" id="KYC61437.1"/>
    </source>
</evidence>
<evidence type="ECO:0000256" key="7">
    <source>
        <dbReference type="ARBA" id="ARBA00023004"/>
    </source>
</evidence>
<dbReference type="PANTHER" id="PTHR35457">
    <property type="entry name" value="HEME A SYNTHASE"/>
    <property type="match status" value="1"/>
</dbReference>
<dbReference type="GO" id="GO:0005886">
    <property type="term" value="C:plasma membrane"/>
    <property type="evidence" value="ECO:0007669"/>
    <property type="project" value="UniProtKB-SubCell"/>
</dbReference>
<feature type="transmembrane region" description="Helical" evidence="11">
    <location>
        <begin position="300"/>
        <end position="323"/>
    </location>
</feature>
<dbReference type="UniPathway" id="UPA00269">
    <property type="reaction ID" value="UER00713"/>
</dbReference>
<comment type="similarity">
    <text evidence="11">Belongs to the COX15/CtaA family. Type 1 subfamily.</text>
</comment>
<keyword evidence="9 11" id="KW-0472">Membrane</keyword>
<dbReference type="EC" id="1.17.99.9" evidence="11"/>
<evidence type="ECO:0000256" key="1">
    <source>
        <dbReference type="ARBA" id="ARBA00004141"/>
    </source>
</evidence>
<dbReference type="GO" id="GO:0120547">
    <property type="term" value="F:heme A synthase activity"/>
    <property type="evidence" value="ECO:0007669"/>
    <property type="project" value="UniProtKB-EC"/>
</dbReference>
<dbReference type="InterPro" id="IPR023755">
    <property type="entry name" value="HemeA_Synthase_type1"/>
</dbReference>
<comment type="caution">
    <text evidence="12">The sequence shown here is derived from an EMBL/GenBank/DDBJ whole genome shotgun (WGS) entry which is preliminary data.</text>
</comment>
<proteinExistence type="inferred from homology"/>
<evidence type="ECO:0000256" key="3">
    <source>
        <dbReference type="ARBA" id="ARBA00022692"/>
    </source>
</evidence>
<comment type="subunit">
    <text evidence="11">Interacts with CtaB.</text>
</comment>
<keyword evidence="10" id="KW-1015">Disulfide bond</keyword>
<evidence type="ECO:0000256" key="5">
    <source>
        <dbReference type="ARBA" id="ARBA00022989"/>
    </source>
</evidence>
<comment type="pathway">
    <text evidence="11">Porphyrin-containing compound metabolism; heme A biosynthesis; heme A from heme O: step 1/1.</text>
</comment>
<protein>
    <recommendedName>
        <fullName evidence="11">Heme A synthase</fullName>
        <shortName evidence="11">HAS</shortName>
        <ecNumber evidence="11">1.17.99.9</ecNumber>
    </recommendedName>
    <alternativeName>
        <fullName evidence="11">Cytochrome aa3-controlling protein</fullName>
    </alternativeName>
</protein>
<feature type="transmembrane region" description="Helical" evidence="11">
    <location>
        <begin position="192"/>
        <end position="212"/>
    </location>
</feature>
<evidence type="ECO:0000256" key="8">
    <source>
        <dbReference type="ARBA" id="ARBA00023133"/>
    </source>
</evidence>
<sequence length="344" mass="38669">MNGCNDAGLYVAFAAADTCLQMRLKKVEQLRTTLKWLGVVTTLSMMVVLIGGALVTNTGSSLGCGRQWPLCNGKIFPDPLTVESLIEWLHRFCTGIASFLVFALAIWSWFAIGHKKETKFLSIISVIFLLLQAFLGMAAVVWGSSDLVMALHFGVSLISFASVLMLTLMVFEWDQKFDAGRLVLEKSMKRHTIGVTVYSFIVVYTGALVRHMNASLVCRDFPFCVNSDPSLPGNRYEWVQMGHRTAALLIFVWIAYITFRAVRHYQNQRVIYWGWIISFVLVCLQAVSGAMVVFTRMNLTFTLLHAFFISCLFGVLCYLNLVVGRVKQFAKSKDSLPLKKARVR</sequence>
<dbReference type="Proteomes" id="UP000075288">
    <property type="component" value="Unassembled WGS sequence"/>
</dbReference>
<dbReference type="Pfam" id="PF02628">
    <property type="entry name" value="COX15-CtaA"/>
    <property type="match status" value="1"/>
</dbReference>
<dbReference type="GO" id="GO:0046872">
    <property type="term" value="F:metal ion binding"/>
    <property type="evidence" value="ECO:0007669"/>
    <property type="project" value="UniProtKB-KW"/>
</dbReference>
<name>A0A150JW39_HEYCO</name>
<dbReference type="InterPro" id="IPR003780">
    <property type="entry name" value="COX15/CtaA_fam"/>
</dbReference>
<evidence type="ECO:0000256" key="9">
    <source>
        <dbReference type="ARBA" id="ARBA00023136"/>
    </source>
</evidence>
<keyword evidence="6 11" id="KW-0560">Oxidoreductase</keyword>
<feature type="transmembrane region" description="Helical" evidence="11">
    <location>
        <begin position="241"/>
        <end position="259"/>
    </location>
</feature>
<evidence type="ECO:0000256" key="6">
    <source>
        <dbReference type="ARBA" id="ARBA00023002"/>
    </source>
</evidence>
<dbReference type="HAMAP" id="MF_01664">
    <property type="entry name" value="HemeA_synth_type1"/>
    <property type="match status" value="1"/>
</dbReference>
<accession>A0A150JW39</accession>
<reference evidence="12 13" key="1">
    <citation type="submission" date="2016-01" db="EMBL/GenBank/DDBJ databases">
        <title>Genome Sequences of Twelve Sporeforming Bacillus Species Isolated from Foods.</title>
        <authorList>
            <person name="Berendsen E.M."/>
            <person name="Wells-Bennik M.H."/>
            <person name="Krawcyk A.O."/>
            <person name="De Jong A."/>
            <person name="Holsappel S."/>
            <person name="Eijlander R.T."/>
            <person name="Kuipers O.P."/>
        </authorList>
    </citation>
    <scope>NUCLEOTIDE SEQUENCE [LARGE SCALE GENOMIC DNA]</scope>
    <source>
        <strain evidence="12 13">B4098</strain>
    </source>
</reference>
<dbReference type="GO" id="GO:0006784">
    <property type="term" value="P:heme A biosynthetic process"/>
    <property type="evidence" value="ECO:0007669"/>
    <property type="project" value="UniProtKB-UniRule"/>
</dbReference>
<keyword evidence="4 11" id="KW-0479">Metal-binding</keyword>
<feature type="binding site" description="axial binding residue" evidence="11">
    <location>
        <position position="243"/>
    </location>
    <ligand>
        <name>heme</name>
        <dbReference type="ChEBI" id="CHEBI:30413"/>
    </ligand>
    <ligandPart>
        <name>Fe</name>
        <dbReference type="ChEBI" id="CHEBI:18248"/>
    </ligandPart>
</feature>
<feature type="transmembrane region" description="Helical" evidence="11">
    <location>
        <begin position="88"/>
        <end position="113"/>
    </location>
</feature>
<organism evidence="12 13">
    <name type="scientific">Heyndrickxia coagulans</name>
    <name type="common">Weizmannia coagulans</name>
    <dbReference type="NCBI Taxonomy" id="1398"/>
    <lineage>
        <taxon>Bacteria</taxon>
        <taxon>Bacillati</taxon>
        <taxon>Bacillota</taxon>
        <taxon>Bacilli</taxon>
        <taxon>Bacillales</taxon>
        <taxon>Bacillaceae</taxon>
        <taxon>Heyndrickxia</taxon>
    </lineage>
</organism>
<dbReference type="AlphaFoldDB" id="A0A150JW39"/>
<keyword evidence="3 11" id="KW-0812">Transmembrane</keyword>
<evidence type="ECO:0000313" key="13">
    <source>
        <dbReference type="Proteomes" id="UP000075288"/>
    </source>
</evidence>
<dbReference type="PANTHER" id="PTHR35457:SF1">
    <property type="entry name" value="HEME A SYNTHASE"/>
    <property type="match status" value="1"/>
</dbReference>
<comment type="catalytic activity">
    <reaction evidence="11">
        <text>Fe(II)-heme o + 2 A + H2O = Fe(II)-heme a + 2 AH2</text>
        <dbReference type="Rhea" id="RHEA:63388"/>
        <dbReference type="ChEBI" id="CHEBI:13193"/>
        <dbReference type="ChEBI" id="CHEBI:15377"/>
        <dbReference type="ChEBI" id="CHEBI:17499"/>
        <dbReference type="ChEBI" id="CHEBI:60530"/>
        <dbReference type="ChEBI" id="CHEBI:61715"/>
        <dbReference type="EC" id="1.17.99.9"/>
    </reaction>
</comment>
<comment type="subcellular location">
    <subcellularLocation>
        <location evidence="11">Cell membrane</location>
        <topology evidence="11">Multi-pass membrane protein</topology>
    </subcellularLocation>
    <subcellularLocation>
        <location evidence="1">Membrane</location>
        <topology evidence="1">Multi-pass membrane protein</topology>
    </subcellularLocation>
</comment>
<dbReference type="PATRIC" id="fig|1398.26.peg.171"/>
<keyword evidence="8 11" id="KW-0350">Heme biosynthesis</keyword>
<feature type="transmembrane region" description="Helical" evidence="11">
    <location>
        <begin position="149"/>
        <end position="171"/>
    </location>
</feature>
<feature type="binding site" description="axial binding residue" evidence="11">
    <location>
        <position position="305"/>
    </location>
    <ligand>
        <name>heme</name>
        <dbReference type="ChEBI" id="CHEBI:30413"/>
    </ligand>
    <ligandPart>
        <name>Fe</name>
        <dbReference type="ChEBI" id="CHEBI:18248"/>
    </ligandPart>
</feature>
<gene>
    <name evidence="11" type="primary">ctaA</name>
    <name evidence="12" type="ORF">B4098_1992</name>
</gene>
<feature type="transmembrane region" description="Helical" evidence="11">
    <location>
        <begin position="33"/>
        <end position="55"/>
    </location>
</feature>
<comment type="cofactor">
    <cofactor evidence="11">
        <name>heme b</name>
        <dbReference type="ChEBI" id="CHEBI:60344"/>
    </cofactor>
</comment>
<dbReference type="EMBL" id="LQYG01000069">
    <property type="protein sequence ID" value="KYC61437.1"/>
    <property type="molecule type" value="Genomic_DNA"/>
</dbReference>
<comment type="function">
    <text evidence="11">Catalyzes the conversion of heme O to heme A by two successive hydroxylations of the methyl group at C8. The first hydroxylation forms heme I, the second hydroxylation results in an unstable dihydroxymethyl group, which spontaneously dehydrates, resulting in the formyl group of heme A.</text>
</comment>
<dbReference type="InterPro" id="IPR050450">
    <property type="entry name" value="COX15/CtaA_HemeA_synthase"/>
</dbReference>
<keyword evidence="5 11" id="KW-1133">Transmembrane helix</keyword>
<keyword evidence="2 11" id="KW-1003">Cell membrane</keyword>
<evidence type="ECO:0000256" key="10">
    <source>
        <dbReference type="ARBA" id="ARBA00023157"/>
    </source>
</evidence>
<evidence type="ECO:0000256" key="11">
    <source>
        <dbReference type="HAMAP-Rule" id="MF_01664"/>
    </source>
</evidence>
<feature type="transmembrane region" description="Helical" evidence="11">
    <location>
        <begin position="271"/>
        <end position="294"/>
    </location>
</feature>
<keyword evidence="7 11" id="KW-0408">Iron</keyword>
<feature type="transmembrane region" description="Helical" evidence="11">
    <location>
        <begin position="120"/>
        <end position="143"/>
    </location>
</feature>
<evidence type="ECO:0000256" key="2">
    <source>
        <dbReference type="ARBA" id="ARBA00022475"/>
    </source>
</evidence>